<keyword evidence="3" id="KW-1185">Reference proteome</keyword>
<evidence type="ECO:0000256" key="1">
    <source>
        <dbReference type="SAM" id="MobiDB-lite"/>
    </source>
</evidence>
<feature type="region of interest" description="Disordered" evidence="1">
    <location>
        <begin position="1"/>
        <end position="89"/>
    </location>
</feature>
<accession>A0ABQ3X460</accession>
<dbReference type="Proteomes" id="UP000612282">
    <property type="component" value="Unassembled WGS sequence"/>
</dbReference>
<comment type="caution">
    <text evidence="2">The sequence shown here is derived from an EMBL/GenBank/DDBJ whole genome shotgun (WGS) entry which is preliminary data.</text>
</comment>
<gene>
    <name evidence="2" type="ORF">Aco03nite_017200</name>
</gene>
<evidence type="ECO:0000313" key="2">
    <source>
        <dbReference type="EMBL" id="GID53316.1"/>
    </source>
</evidence>
<name>A0ABQ3X460_9ACTN</name>
<feature type="compositionally biased region" description="Low complexity" evidence="1">
    <location>
        <begin position="1"/>
        <end position="23"/>
    </location>
</feature>
<evidence type="ECO:0000313" key="3">
    <source>
        <dbReference type="Proteomes" id="UP000612282"/>
    </source>
</evidence>
<protein>
    <submittedName>
        <fullName evidence="2">Uncharacterized protein</fullName>
    </submittedName>
</protein>
<reference evidence="2 3" key="1">
    <citation type="submission" date="2021-01" db="EMBL/GenBank/DDBJ databases">
        <title>Whole genome shotgun sequence of Actinoplanes couchii NBRC 106145.</title>
        <authorList>
            <person name="Komaki H."/>
            <person name="Tamura T."/>
        </authorList>
    </citation>
    <scope>NUCLEOTIDE SEQUENCE [LARGE SCALE GENOMIC DNA]</scope>
    <source>
        <strain evidence="2 3">NBRC 106145</strain>
    </source>
</reference>
<sequence>MRTGSGASPAGRPNPAAPAPAGSTVRASGGVREKSPSVSIRTDSTGRTDPIRNATYRPVDKRPSSHDDLTERIPIDHHHTPASLPGPHSIIAAAHPVTMRIRTR</sequence>
<organism evidence="2 3">
    <name type="scientific">Actinoplanes couchii</name>
    <dbReference type="NCBI Taxonomy" id="403638"/>
    <lineage>
        <taxon>Bacteria</taxon>
        <taxon>Bacillati</taxon>
        <taxon>Actinomycetota</taxon>
        <taxon>Actinomycetes</taxon>
        <taxon>Micromonosporales</taxon>
        <taxon>Micromonosporaceae</taxon>
        <taxon>Actinoplanes</taxon>
    </lineage>
</organism>
<dbReference type="EMBL" id="BOMG01000027">
    <property type="protein sequence ID" value="GID53316.1"/>
    <property type="molecule type" value="Genomic_DNA"/>
</dbReference>
<feature type="compositionally biased region" description="Basic and acidic residues" evidence="1">
    <location>
        <begin position="58"/>
        <end position="79"/>
    </location>
</feature>
<proteinExistence type="predicted"/>